<evidence type="ECO:0000313" key="6">
    <source>
        <dbReference type="EMBL" id="TGN40703.1"/>
    </source>
</evidence>
<dbReference type="SUPFAM" id="SSF159800">
    <property type="entry name" value="PrpR receptor domain-like"/>
    <property type="match status" value="1"/>
</dbReference>
<dbReference type="GO" id="GO:0000156">
    <property type="term" value="F:phosphorelay response regulator activity"/>
    <property type="evidence" value="ECO:0007669"/>
    <property type="project" value="InterPro"/>
</dbReference>
<reference evidence="6 7" key="1">
    <citation type="submission" date="2019-04" db="EMBL/GenBank/DDBJ databases">
        <authorList>
            <person name="Park S."/>
            <person name="Yoon J.-H."/>
        </authorList>
    </citation>
    <scope>NUCLEOTIDE SEQUENCE [LARGE SCALE GENOMIC DNA]</scope>
    <source>
        <strain evidence="6 7">HJM-18</strain>
    </source>
</reference>
<keyword evidence="7" id="KW-1185">Reference proteome</keyword>
<proteinExistence type="predicted"/>
<protein>
    <submittedName>
        <fullName evidence="6">AAA family ATPase</fullName>
    </submittedName>
</protein>
<dbReference type="Pfam" id="PF02954">
    <property type="entry name" value="HTH_8"/>
    <property type="match status" value="1"/>
</dbReference>
<dbReference type="OrthoDB" id="9804019at2"/>
<evidence type="ECO:0000256" key="3">
    <source>
        <dbReference type="ARBA" id="ARBA00023015"/>
    </source>
</evidence>
<keyword evidence="2" id="KW-0067">ATP-binding</keyword>
<dbReference type="SUPFAM" id="SSF46689">
    <property type="entry name" value="Homeodomain-like"/>
    <property type="match status" value="1"/>
</dbReference>
<comment type="caution">
    <text evidence="6">The sequence shown here is derived from an EMBL/GenBank/DDBJ whole genome shotgun (WGS) entry which is preliminary data.</text>
</comment>
<dbReference type="GO" id="GO:0043565">
    <property type="term" value="F:sequence-specific DNA binding"/>
    <property type="evidence" value="ECO:0007669"/>
    <property type="project" value="InterPro"/>
</dbReference>
<keyword evidence="4" id="KW-0804">Transcription</keyword>
<dbReference type="Pfam" id="PF00158">
    <property type="entry name" value="Sigma54_activat"/>
    <property type="match status" value="1"/>
</dbReference>
<gene>
    <name evidence="6" type="ORF">E5Q11_07505</name>
</gene>
<dbReference type="AlphaFoldDB" id="A0A4Z1CAM0"/>
<dbReference type="InterPro" id="IPR058031">
    <property type="entry name" value="AAA_lid_NorR"/>
</dbReference>
<dbReference type="FunFam" id="3.40.50.300:FF:000006">
    <property type="entry name" value="DNA-binding transcriptional regulator NtrC"/>
    <property type="match status" value="1"/>
</dbReference>
<evidence type="ECO:0000256" key="4">
    <source>
        <dbReference type="ARBA" id="ARBA00023163"/>
    </source>
</evidence>
<feature type="domain" description="Sigma-54 factor interaction" evidence="5">
    <location>
        <begin position="285"/>
        <end position="517"/>
    </location>
</feature>
<dbReference type="EMBL" id="SRPF01000002">
    <property type="protein sequence ID" value="TGN40703.1"/>
    <property type="molecule type" value="Genomic_DNA"/>
</dbReference>
<dbReference type="InterPro" id="IPR009057">
    <property type="entry name" value="Homeodomain-like_sf"/>
</dbReference>
<dbReference type="PRINTS" id="PR01590">
    <property type="entry name" value="HTHFIS"/>
</dbReference>
<dbReference type="PROSITE" id="PS00688">
    <property type="entry name" value="SIGMA54_INTERACT_3"/>
    <property type="match status" value="1"/>
</dbReference>
<dbReference type="Pfam" id="PF25601">
    <property type="entry name" value="AAA_lid_14"/>
    <property type="match status" value="1"/>
</dbReference>
<dbReference type="InterPro" id="IPR002078">
    <property type="entry name" value="Sigma_54_int"/>
</dbReference>
<dbReference type="PANTHER" id="PTHR32071:SF81">
    <property type="entry name" value="PROPIONATE CATABOLISM OPERON REGULATORY PROTEIN"/>
    <property type="match status" value="1"/>
</dbReference>
<accession>A0A4Z1CAM0</accession>
<dbReference type="InterPro" id="IPR027417">
    <property type="entry name" value="P-loop_NTPase"/>
</dbReference>
<name>A0A4Z1CAM0_9GAMM</name>
<dbReference type="SMART" id="SM00382">
    <property type="entry name" value="AAA"/>
    <property type="match status" value="1"/>
</dbReference>
<dbReference type="InterPro" id="IPR003593">
    <property type="entry name" value="AAA+_ATPase"/>
</dbReference>
<dbReference type="PROSITE" id="PS50045">
    <property type="entry name" value="SIGMA54_INTERACT_4"/>
    <property type="match status" value="1"/>
</dbReference>
<evidence type="ECO:0000313" key="7">
    <source>
        <dbReference type="Proteomes" id="UP000298325"/>
    </source>
</evidence>
<evidence type="ECO:0000259" key="5">
    <source>
        <dbReference type="PROSITE" id="PS50045"/>
    </source>
</evidence>
<dbReference type="GO" id="GO:0006355">
    <property type="term" value="P:regulation of DNA-templated transcription"/>
    <property type="evidence" value="ECO:0007669"/>
    <property type="project" value="InterPro"/>
</dbReference>
<dbReference type="Gene3D" id="1.10.8.60">
    <property type="match status" value="1"/>
</dbReference>
<keyword evidence="1" id="KW-0547">Nucleotide-binding</keyword>
<keyword evidence="3" id="KW-0805">Transcription regulation</keyword>
<dbReference type="Pfam" id="PF06506">
    <property type="entry name" value="PrpR_N"/>
    <property type="match status" value="1"/>
</dbReference>
<evidence type="ECO:0000256" key="1">
    <source>
        <dbReference type="ARBA" id="ARBA00022741"/>
    </source>
</evidence>
<dbReference type="InterPro" id="IPR025944">
    <property type="entry name" value="Sigma_54_int_dom_CS"/>
</dbReference>
<dbReference type="Gene3D" id="3.40.50.300">
    <property type="entry name" value="P-loop containing nucleotide triphosphate hydrolases"/>
    <property type="match status" value="1"/>
</dbReference>
<dbReference type="SUPFAM" id="SSF52540">
    <property type="entry name" value="P-loop containing nucleoside triphosphate hydrolases"/>
    <property type="match status" value="1"/>
</dbReference>
<dbReference type="Gene3D" id="1.10.10.60">
    <property type="entry name" value="Homeodomain-like"/>
    <property type="match status" value="1"/>
</dbReference>
<dbReference type="Gene3D" id="3.40.50.10660">
    <property type="entry name" value="PrpR receptor domain-like"/>
    <property type="match status" value="1"/>
</dbReference>
<dbReference type="CDD" id="cd00009">
    <property type="entry name" value="AAA"/>
    <property type="match status" value="1"/>
</dbReference>
<dbReference type="InterPro" id="IPR010524">
    <property type="entry name" value="Sig_transdc_resp-reg_PrpR_N"/>
</dbReference>
<sequence>MVHSLVPEFQSIADIVIIDSIFNDALLAARRLVEHDAVDVFISAGANAYYLKDTLPVPVVSLKVRQSDLVNAVLRARQVSPRILLMTHEHQATWTEFLDYVEGVNVDHRTYAMAEEAKDIFHTIRKDGFGVIIGSSYVCDLAEQADIPYVMVYSRESCRYMIRRAITVAGEYKREREQSTFAQFMIDNAPRPTIITNRDEQVISFNEGVRDLIPDMATGKRIDRFLDRRFLQSADTVAEGLLLGDRLCRVAKRAFEVGDERVGNLYAITAAPVRQHDRSAAGRQLVFRSEKMDEVTRLLQIYGATPGAVLLRGETGTGKELAARQIHESSTHSNGPFVAINCAAIPDELFESELFGYADGAFTNSKSGGQSGLLESANRGTFFMDEINSLPMPQQAKLLRVLQEREVRPVGARKSIALDIKFVAACNHNLLEEVKAGRFREDLYYRLNVFIINLPPLRERPEDIEPLTRHFIDRLGQQYSIDADSEALIGVLMPLFNRFDWPGNVRQLENLLERLLVSTTLYPSIDEFSRHLESLAPELFTRDLALPVGPDSGHLQVVEQEEILKVLDRFGGNKTQAAEYLGISQTTLWRRLKQIRAATER</sequence>
<evidence type="ECO:0000256" key="2">
    <source>
        <dbReference type="ARBA" id="ARBA00022840"/>
    </source>
</evidence>
<dbReference type="InterPro" id="IPR002197">
    <property type="entry name" value="HTH_Fis"/>
</dbReference>
<organism evidence="6 7">
    <name type="scientific">Marinobacter confluentis</name>
    <dbReference type="NCBI Taxonomy" id="1697557"/>
    <lineage>
        <taxon>Bacteria</taxon>
        <taxon>Pseudomonadati</taxon>
        <taxon>Pseudomonadota</taxon>
        <taxon>Gammaproteobacteria</taxon>
        <taxon>Pseudomonadales</taxon>
        <taxon>Marinobacteraceae</taxon>
        <taxon>Marinobacter</taxon>
    </lineage>
</organism>
<dbReference type="Gene3D" id="3.40.50.2300">
    <property type="match status" value="1"/>
</dbReference>
<dbReference type="Proteomes" id="UP000298325">
    <property type="component" value="Unassembled WGS sequence"/>
</dbReference>
<dbReference type="GO" id="GO:0005524">
    <property type="term" value="F:ATP binding"/>
    <property type="evidence" value="ECO:0007669"/>
    <property type="project" value="UniProtKB-KW"/>
</dbReference>
<dbReference type="PANTHER" id="PTHR32071">
    <property type="entry name" value="TRANSCRIPTIONAL REGULATORY PROTEIN"/>
    <property type="match status" value="1"/>
</dbReference>